<evidence type="ECO:0000256" key="1">
    <source>
        <dbReference type="ARBA" id="ARBA00038115"/>
    </source>
</evidence>
<dbReference type="Pfam" id="PF12697">
    <property type="entry name" value="Abhydrolase_6"/>
    <property type="match status" value="1"/>
</dbReference>
<name>A0A1Z5YT15_9PROT</name>
<accession>A0A1Z5YT15</accession>
<sequence length="391" mass="43474">MAEHTPSPQRFGTTRFFANQTFHFQTLRVLNDIAANGADLNEVLLTIGSIEEGNTDCWYQKFAELAERTQVRIPGCIDRLSTAYAWLRAHNYWRTAEFLLTPQDPRRVTAWANQIAAFDQGLTVAGVPYTRLSVPYEGASLRAIVYPGPEGWEKRPLIVCCGGYDSTLEELYFVLVKAAYDRGYGVLTYEGPGQGAALREHGLTFTPEWEKPTRAVLDMFEQTYFTPAKTILVGMSMGGYLAPRAAAFEPRLDGVVAYDVFFDMGSVAQRYAQSAQTAEARNNPDITWAIDNAFWTLGVTTLDAVITALQQYNLAPVAAAITCDVLTLVGEKDHFIPASQAQDFEAACTHARSCETVYYDRPSGGAEHCQLGAQTLWHATFFDWMARKFSS</sequence>
<reference evidence="3 4" key="1">
    <citation type="submission" date="2014-06" db="EMBL/GenBank/DDBJ databases">
        <authorList>
            <person name="Ju J."/>
            <person name="Zhang J."/>
        </authorList>
    </citation>
    <scope>NUCLEOTIDE SEQUENCE [LARGE SCALE GENOMIC DNA]</scope>
    <source>
        <strain evidence="3 4">DsW_47</strain>
    </source>
</reference>
<dbReference type="RefSeq" id="WP_086651704.1">
    <property type="nucleotide sequence ID" value="NZ_JOMQ01000047.1"/>
</dbReference>
<dbReference type="InterPro" id="IPR029058">
    <property type="entry name" value="AB_hydrolase_fold"/>
</dbReference>
<dbReference type="GO" id="GO:0004177">
    <property type="term" value="F:aminopeptidase activity"/>
    <property type="evidence" value="ECO:0007669"/>
    <property type="project" value="UniProtKB-KW"/>
</dbReference>
<evidence type="ECO:0000313" key="4">
    <source>
        <dbReference type="Proteomes" id="UP000196086"/>
    </source>
</evidence>
<feature type="domain" description="AB hydrolase-1" evidence="2">
    <location>
        <begin position="174"/>
        <end position="341"/>
    </location>
</feature>
<comment type="similarity">
    <text evidence="1">Belongs to the AB hydrolase superfamily. FUS2 hydrolase family.</text>
</comment>
<keyword evidence="3" id="KW-0645">Protease</keyword>
<organism evidence="3 4">
    <name type="scientific">Acetobacter cibinongensis</name>
    <dbReference type="NCBI Taxonomy" id="146475"/>
    <lineage>
        <taxon>Bacteria</taxon>
        <taxon>Pseudomonadati</taxon>
        <taxon>Pseudomonadota</taxon>
        <taxon>Alphaproteobacteria</taxon>
        <taxon>Acetobacterales</taxon>
        <taxon>Acetobacteraceae</taxon>
        <taxon>Acetobacter</taxon>
    </lineage>
</organism>
<evidence type="ECO:0000313" key="3">
    <source>
        <dbReference type="EMBL" id="OUJ01398.1"/>
    </source>
</evidence>
<dbReference type="SUPFAM" id="SSF53474">
    <property type="entry name" value="alpha/beta-Hydrolases"/>
    <property type="match status" value="1"/>
</dbReference>
<dbReference type="Proteomes" id="UP000196086">
    <property type="component" value="Unassembled WGS sequence"/>
</dbReference>
<dbReference type="Gene3D" id="3.40.50.1820">
    <property type="entry name" value="alpha/beta hydrolase"/>
    <property type="match status" value="1"/>
</dbReference>
<dbReference type="InterPro" id="IPR000073">
    <property type="entry name" value="AB_hydrolase_1"/>
</dbReference>
<keyword evidence="3" id="KW-0378">Hydrolase</keyword>
<keyword evidence="3" id="KW-0031">Aminopeptidase</keyword>
<dbReference type="OrthoDB" id="217645at2"/>
<dbReference type="EMBL" id="JOMQ01000047">
    <property type="protein sequence ID" value="OUJ01398.1"/>
    <property type="molecule type" value="Genomic_DNA"/>
</dbReference>
<dbReference type="PANTHER" id="PTHR22946:SF12">
    <property type="entry name" value="CONIDIAL PIGMENT BIOSYNTHESIS PROTEIN AYG1 (AFU_ORTHOLOGUE AFUA_2G17550)"/>
    <property type="match status" value="1"/>
</dbReference>
<evidence type="ECO:0000259" key="2">
    <source>
        <dbReference type="Pfam" id="PF12697"/>
    </source>
</evidence>
<protein>
    <submittedName>
        <fullName evidence="3">Dipeptidyl aminopeptidase</fullName>
    </submittedName>
</protein>
<dbReference type="AlphaFoldDB" id="A0A1Z5YT15"/>
<gene>
    <name evidence="3" type="ORF">HK14_09500</name>
</gene>
<comment type="caution">
    <text evidence="3">The sequence shown here is derived from an EMBL/GenBank/DDBJ whole genome shotgun (WGS) entry which is preliminary data.</text>
</comment>
<dbReference type="InterPro" id="IPR050261">
    <property type="entry name" value="FrsA_esterase"/>
</dbReference>
<dbReference type="Gene3D" id="1.20.1440.110">
    <property type="entry name" value="acylaminoacyl peptidase"/>
    <property type="match status" value="1"/>
</dbReference>
<dbReference type="PANTHER" id="PTHR22946">
    <property type="entry name" value="DIENELACTONE HYDROLASE DOMAIN-CONTAINING PROTEIN-RELATED"/>
    <property type="match status" value="1"/>
</dbReference>
<proteinExistence type="inferred from homology"/>